<keyword evidence="1" id="KW-0479">Metal-binding</keyword>
<dbReference type="InterPro" id="IPR036875">
    <property type="entry name" value="Znf_CCHC_sf"/>
</dbReference>
<dbReference type="SUPFAM" id="SSF57756">
    <property type="entry name" value="Retrovirus zinc finger-like domains"/>
    <property type="match status" value="1"/>
</dbReference>
<feature type="region of interest" description="Disordered" evidence="3">
    <location>
        <begin position="301"/>
        <end position="330"/>
    </location>
</feature>
<protein>
    <recommendedName>
        <fullName evidence="4">CCHC-type domain-containing protein</fullName>
    </recommendedName>
</protein>
<keyword evidence="6" id="KW-1185">Reference proteome</keyword>
<dbReference type="PANTHER" id="PTHR34676">
    <property type="entry name" value="DUF4219 DOMAIN-CONTAINING PROTEIN-RELATED"/>
    <property type="match status" value="1"/>
</dbReference>
<evidence type="ECO:0000256" key="1">
    <source>
        <dbReference type="PROSITE-ProRule" id="PRU00047"/>
    </source>
</evidence>
<feature type="domain" description="CCHC-type" evidence="4">
    <location>
        <begin position="367"/>
        <end position="381"/>
    </location>
</feature>
<feature type="coiled-coil region" evidence="2">
    <location>
        <begin position="472"/>
        <end position="537"/>
    </location>
</feature>
<evidence type="ECO:0000259" key="4">
    <source>
        <dbReference type="PROSITE" id="PS50158"/>
    </source>
</evidence>
<dbReference type="SMART" id="SM00343">
    <property type="entry name" value="ZnF_C2HC"/>
    <property type="match status" value="1"/>
</dbReference>
<dbReference type="PANTHER" id="PTHR34676:SF28">
    <property type="entry name" value="ZINC FINGER, CCHC-TYPE, RIBONUCLEASE H-LIKE DOMAIN, GAG-PRE-INTEGRASE DOMAIN PROTEIN-RELATED"/>
    <property type="match status" value="1"/>
</dbReference>
<dbReference type="GO" id="GO:0003676">
    <property type="term" value="F:nucleic acid binding"/>
    <property type="evidence" value="ECO:0007669"/>
    <property type="project" value="InterPro"/>
</dbReference>
<proteinExistence type="predicted"/>
<dbReference type="EMBL" id="JARYMX010000003">
    <property type="protein sequence ID" value="KAJ9557360.1"/>
    <property type="molecule type" value="Genomic_DNA"/>
</dbReference>
<organism evidence="5 6">
    <name type="scientific">Centaurea solstitialis</name>
    <name type="common">yellow star-thistle</name>
    <dbReference type="NCBI Taxonomy" id="347529"/>
    <lineage>
        <taxon>Eukaryota</taxon>
        <taxon>Viridiplantae</taxon>
        <taxon>Streptophyta</taxon>
        <taxon>Embryophyta</taxon>
        <taxon>Tracheophyta</taxon>
        <taxon>Spermatophyta</taxon>
        <taxon>Magnoliopsida</taxon>
        <taxon>eudicotyledons</taxon>
        <taxon>Gunneridae</taxon>
        <taxon>Pentapetalae</taxon>
        <taxon>asterids</taxon>
        <taxon>campanulids</taxon>
        <taxon>Asterales</taxon>
        <taxon>Asteraceae</taxon>
        <taxon>Carduoideae</taxon>
        <taxon>Cardueae</taxon>
        <taxon>Centaureinae</taxon>
        <taxon>Centaurea</taxon>
    </lineage>
</organism>
<dbReference type="Gene3D" id="4.10.60.10">
    <property type="entry name" value="Zinc finger, CCHC-type"/>
    <property type="match status" value="1"/>
</dbReference>
<dbReference type="AlphaFoldDB" id="A0AA38WM10"/>
<reference evidence="5" key="1">
    <citation type="submission" date="2023-03" db="EMBL/GenBank/DDBJ databases">
        <title>Chromosome-scale reference genome and RAD-based genetic map of yellow starthistle (Centaurea solstitialis) reveal putative structural variation and QTLs associated with invader traits.</title>
        <authorList>
            <person name="Reatini B."/>
            <person name="Cang F.A."/>
            <person name="Jiang Q."/>
            <person name="Mckibben M.T.W."/>
            <person name="Barker M.S."/>
            <person name="Rieseberg L.H."/>
            <person name="Dlugosch K.M."/>
        </authorList>
    </citation>
    <scope>NUCLEOTIDE SEQUENCE</scope>
    <source>
        <strain evidence="5">CAN-66</strain>
        <tissue evidence="5">Leaf</tissue>
    </source>
</reference>
<dbReference type="PROSITE" id="PS50158">
    <property type="entry name" value="ZF_CCHC"/>
    <property type="match status" value="1"/>
</dbReference>
<accession>A0AA38WM10</accession>
<feature type="region of interest" description="Disordered" evidence="3">
    <location>
        <begin position="677"/>
        <end position="698"/>
    </location>
</feature>
<evidence type="ECO:0000313" key="5">
    <source>
        <dbReference type="EMBL" id="KAJ9557360.1"/>
    </source>
</evidence>
<keyword evidence="2" id="KW-0175">Coiled coil</keyword>
<name>A0AA38WM10_9ASTR</name>
<feature type="compositionally biased region" description="Polar residues" evidence="3">
    <location>
        <begin position="677"/>
        <end position="686"/>
    </location>
</feature>
<comment type="caution">
    <text evidence="5">The sequence shown here is derived from an EMBL/GenBank/DDBJ whole genome shotgun (WGS) entry which is preliminary data.</text>
</comment>
<sequence>MMNVMNKRYDMSMGSETKAPVLFKDEYELWVSRFKLYIQRKENGYEMLQSIMNGPKPLPKHTLTNGEEVTKKVNELNPQEKALYKIDMDAFNYLVQAIPNDIYRKLDSYDESAKSIWDQLQKIMMGSKVGNQMRITSLMDKYENFKMKEDENLEDTYDRFVELLNHMKKNDIVRSEMDCIVKFLNNLSSDWKPFSRFVKQHKALHKLKMHEVFENLMLFEEEVNEGIAERKKKEKSEANTLALLAEKEKNMKKVRKGKAKTFEVYEDEEEDEEEEYDENERDQMFQSLLSLTEAYKRKYYNKPGSNNRRFSTRGGRRFNRNYSQSQQGYPPRIENQYVDHYAAKKEESVKDNSEKSGEKKVPEGIVCYKCGRTGHIAKGCPTKMTKVEVLRKKLELAEKQEQGLVLIADDAEWLDFSDNDDQTQMCFMGLLDDTDSEDDSYSDGETPTVHTHPLSCDKRKMLEVTTLIHNKNKELEVVISKQEHEIAELLQRCENLQHSVNECEQIRTEHQSQKIEIEFLTMSLNEEKENVSNLNKIISVLDLKLHKIGQTEHTIFLNQRHEFRDYYSTEGDQMKEEFIELQEMKKHDPMYLDQKYHRIDFLYNDAALKIKSSSSADYSVTFVYPEFSNGEVKPYVPTLVLENKISLLEKQIADFENQIECFVKQIEDLKLQNAKLQSESNMSDSQQKLHEGVDDEQEEVTRVVNSEGYFEFKEHSAMTPDDIEVLYSVDNIDLSQPVISDNIFLKSKADKTSQVHAQNDSSIHCSQNNLELTENSQRSVSSFPKMSSVSSSESKRAVCHFHDEISFLEKKHFQEKQSFQNTIHQLKTELSSQKCDAKFWYSKCNTLTKNYDRLVERL</sequence>
<dbReference type="Pfam" id="PF14223">
    <property type="entry name" value="Retrotran_gag_2"/>
    <property type="match status" value="1"/>
</dbReference>
<dbReference type="Pfam" id="PF00098">
    <property type="entry name" value="zf-CCHC"/>
    <property type="match status" value="1"/>
</dbReference>
<evidence type="ECO:0000256" key="3">
    <source>
        <dbReference type="SAM" id="MobiDB-lite"/>
    </source>
</evidence>
<evidence type="ECO:0000256" key="2">
    <source>
        <dbReference type="SAM" id="Coils"/>
    </source>
</evidence>
<evidence type="ECO:0000313" key="6">
    <source>
        <dbReference type="Proteomes" id="UP001172457"/>
    </source>
</evidence>
<keyword evidence="1" id="KW-0862">Zinc</keyword>
<feature type="compositionally biased region" description="Basic residues" evidence="3">
    <location>
        <begin position="310"/>
        <end position="319"/>
    </location>
</feature>
<gene>
    <name evidence="5" type="ORF">OSB04_011974</name>
</gene>
<dbReference type="InterPro" id="IPR001878">
    <property type="entry name" value="Znf_CCHC"/>
</dbReference>
<keyword evidence="1" id="KW-0863">Zinc-finger</keyword>
<dbReference type="GO" id="GO:0008270">
    <property type="term" value="F:zinc ion binding"/>
    <property type="evidence" value="ECO:0007669"/>
    <property type="project" value="UniProtKB-KW"/>
</dbReference>
<dbReference type="Proteomes" id="UP001172457">
    <property type="component" value="Chromosome 3"/>
</dbReference>